<gene>
    <name evidence="1" type="ORF">Ahy_B01g053187</name>
</gene>
<keyword evidence="2" id="KW-1185">Reference proteome</keyword>
<evidence type="ECO:0000313" key="2">
    <source>
        <dbReference type="Proteomes" id="UP000289738"/>
    </source>
</evidence>
<dbReference type="EMBL" id="SDMP01000011">
    <property type="protein sequence ID" value="RYR28955.1"/>
    <property type="molecule type" value="Genomic_DNA"/>
</dbReference>
<dbReference type="Proteomes" id="UP000289738">
    <property type="component" value="Chromosome B01"/>
</dbReference>
<name>A0A445ARC6_ARAHY</name>
<proteinExistence type="predicted"/>
<protein>
    <recommendedName>
        <fullName evidence="3">CCHC-type domain-containing protein</fullName>
    </recommendedName>
</protein>
<sequence>MKYLKYVRCLVGLSMQLTYADNDANVWLDWQVYIHDVYKMDKVRRIYRARFRPLENPITWSAYHGPRFVSNLFLRQVSKGRPKMTHFLNEMDTRMLRGSWRCKQCGAEDHSRSRCRQSGGPSVGSVGH</sequence>
<accession>A0A445ARC6</accession>
<evidence type="ECO:0008006" key="3">
    <source>
        <dbReference type="Google" id="ProtNLM"/>
    </source>
</evidence>
<evidence type="ECO:0000313" key="1">
    <source>
        <dbReference type="EMBL" id="RYR28955.1"/>
    </source>
</evidence>
<comment type="caution">
    <text evidence="1">The sequence shown here is derived from an EMBL/GenBank/DDBJ whole genome shotgun (WGS) entry which is preliminary data.</text>
</comment>
<reference evidence="1 2" key="1">
    <citation type="submission" date="2019-01" db="EMBL/GenBank/DDBJ databases">
        <title>Sequencing of cultivated peanut Arachis hypogaea provides insights into genome evolution and oil improvement.</title>
        <authorList>
            <person name="Chen X."/>
        </authorList>
    </citation>
    <scope>NUCLEOTIDE SEQUENCE [LARGE SCALE GENOMIC DNA]</scope>
    <source>
        <strain evidence="2">cv. Fuhuasheng</strain>
        <tissue evidence="1">Leaves</tissue>
    </source>
</reference>
<dbReference type="AlphaFoldDB" id="A0A445ARC6"/>
<organism evidence="1 2">
    <name type="scientific">Arachis hypogaea</name>
    <name type="common">Peanut</name>
    <dbReference type="NCBI Taxonomy" id="3818"/>
    <lineage>
        <taxon>Eukaryota</taxon>
        <taxon>Viridiplantae</taxon>
        <taxon>Streptophyta</taxon>
        <taxon>Embryophyta</taxon>
        <taxon>Tracheophyta</taxon>
        <taxon>Spermatophyta</taxon>
        <taxon>Magnoliopsida</taxon>
        <taxon>eudicotyledons</taxon>
        <taxon>Gunneridae</taxon>
        <taxon>Pentapetalae</taxon>
        <taxon>rosids</taxon>
        <taxon>fabids</taxon>
        <taxon>Fabales</taxon>
        <taxon>Fabaceae</taxon>
        <taxon>Papilionoideae</taxon>
        <taxon>50 kb inversion clade</taxon>
        <taxon>dalbergioids sensu lato</taxon>
        <taxon>Dalbergieae</taxon>
        <taxon>Pterocarpus clade</taxon>
        <taxon>Arachis</taxon>
    </lineage>
</organism>